<name>A0AAN6Q940_9PEZI</name>
<protein>
    <submittedName>
        <fullName evidence="2">Uncharacterized protein</fullName>
    </submittedName>
</protein>
<feature type="compositionally biased region" description="Basic and acidic residues" evidence="1">
    <location>
        <begin position="262"/>
        <end position="272"/>
    </location>
</feature>
<keyword evidence="3" id="KW-1185">Reference proteome</keyword>
<dbReference type="AlphaFoldDB" id="A0AAN6Q940"/>
<reference evidence="2" key="1">
    <citation type="journal article" date="2023" name="Mol. Phylogenet. Evol.">
        <title>Genome-scale phylogeny and comparative genomics of the fungal order Sordariales.</title>
        <authorList>
            <person name="Hensen N."/>
            <person name="Bonometti L."/>
            <person name="Westerberg I."/>
            <person name="Brannstrom I.O."/>
            <person name="Guillou S."/>
            <person name="Cros-Aarteil S."/>
            <person name="Calhoun S."/>
            <person name="Haridas S."/>
            <person name="Kuo A."/>
            <person name="Mondo S."/>
            <person name="Pangilinan J."/>
            <person name="Riley R."/>
            <person name="LaButti K."/>
            <person name="Andreopoulos B."/>
            <person name="Lipzen A."/>
            <person name="Chen C."/>
            <person name="Yan M."/>
            <person name="Daum C."/>
            <person name="Ng V."/>
            <person name="Clum A."/>
            <person name="Steindorff A."/>
            <person name="Ohm R.A."/>
            <person name="Martin F."/>
            <person name="Silar P."/>
            <person name="Natvig D.O."/>
            <person name="Lalanne C."/>
            <person name="Gautier V."/>
            <person name="Ament-Velasquez S.L."/>
            <person name="Kruys A."/>
            <person name="Hutchinson M.I."/>
            <person name="Powell A.J."/>
            <person name="Barry K."/>
            <person name="Miller A.N."/>
            <person name="Grigoriev I.V."/>
            <person name="Debuchy R."/>
            <person name="Gladieux P."/>
            <person name="Hiltunen Thoren M."/>
            <person name="Johannesson H."/>
        </authorList>
    </citation>
    <scope>NUCLEOTIDE SEQUENCE</scope>
    <source>
        <strain evidence="2">CBS 757.83</strain>
    </source>
</reference>
<accession>A0AAN6Q940</accession>
<dbReference type="Proteomes" id="UP001305647">
    <property type="component" value="Unassembled WGS sequence"/>
</dbReference>
<organism evidence="2 3">
    <name type="scientific">Parathielavia hyrcaniae</name>
    <dbReference type="NCBI Taxonomy" id="113614"/>
    <lineage>
        <taxon>Eukaryota</taxon>
        <taxon>Fungi</taxon>
        <taxon>Dikarya</taxon>
        <taxon>Ascomycota</taxon>
        <taxon>Pezizomycotina</taxon>
        <taxon>Sordariomycetes</taxon>
        <taxon>Sordariomycetidae</taxon>
        <taxon>Sordariales</taxon>
        <taxon>Chaetomiaceae</taxon>
        <taxon>Parathielavia</taxon>
    </lineage>
</organism>
<feature type="region of interest" description="Disordered" evidence="1">
    <location>
        <begin position="247"/>
        <end position="272"/>
    </location>
</feature>
<sequence>MTRTRRASGAKAAVPGKPSLAALPYELQASIWEAAIEAQMIFMDIAKGRLVITSPADKGLARACSLSREIYTRNKELHRLGENSYWVDQDHDIFYLRSDDRIPGNWDPITRPSAPTHDISLPAVDGIDLDIIHNLAVDLYYLGSHPREHAIVRLWILFPGIRRLHILVPKGPAGTPAPKLTPETVLLSDIPNLQIVGAPDRTGKELWLAVRYQVKRACNRILTTENGWMGRYLPEVVGHLTDVRAVKPRLDPQQQKSQEQPRQADDTAKDET</sequence>
<gene>
    <name evidence="2" type="ORF">N658DRAFT_137755</name>
</gene>
<reference evidence="2" key="2">
    <citation type="submission" date="2023-05" db="EMBL/GenBank/DDBJ databases">
        <authorList>
            <consortium name="Lawrence Berkeley National Laboratory"/>
            <person name="Steindorff A."/>
            <person name="Hensen N."/>
            <person name="Bonometti L."/>
            <person name="Westerberg I."/>
            <person name="Brannstrom I.O."/>
            <person name="Guillou S."/>
            <person name="Cros-Aarteil S."/>
            <person name="Calhoun S."/>
            <person name="Haridas S."/>
            <person name="Kuo A."/>
            <person name="Mondo S."/>
            <person name="Pangilinan J."/>
            <person name="Riley R."/>
            <person name="Labutti K."/>
            <person name="Andreopoulos B."/>
            <person name="Lipzen A."/>
            <person name="Chen C."/>
            <person name="Yanf M."/>
            <person name="Daum C."/>
            <person name="Ng V."/>
            <person name="Clum A."/>
            <person name="Ohm R."/>
            <person name="Martin F."/>
            <person name="Silar P."/>
            <person name="Natvig D."/>
            <person name="Lalanne C."/>
            <person name="Gautier V."/>
            <person name="Ament-Velasquez S.L."/>
            <person name="Kruys A."/>
            <person name="Hutchinson M.I."/>
            <person name="Powell A.J."/>
            <person name="Barry K."/>
            <person name="Miller A.N."/>
            <person name="Grigoriev I.V."/>
            <person name="Debuchy R."/>
            <person name="Gladieux P."/>
            <person name="Thoren M.H."/>
            <person name="Johannesson H."/>
        </authorList>
    </citation>
    <scope>NUCLEOTIDE SEQUENCE</scope>
    <source>
        <strain evidence="2">CBS 757.83</strain>
    </source>
</reference>
<evidence type="ECO:0000313" key="2">
    <source>
        <dbReference type="EMBL" id="KAK4105923.1"/>
    </source>
</evidence>
<evidence type="ECO:0000313" key="3">
    <source>
        <dbReference type="Proteomes" id="UP001305647"/>
    </source>
</evidence>
<evidence type="ECO:0000256" key="1">
    <source>
        <dbReference type="SAM" id="MobiDB-lite"/>
    </source>
</evidence>
<comment type="caution">
    <text evidence="2">The sequence shown here is derived from an EMBL/GenBank/DDBJ whole genome shotgun (WGS) entry which is preliminary data.</text>
</comment>
<dbReference type="EMBL" id="MU863625">
    <property type="protein sequence ID" value="KAK4105923.1"/>
    <property type="molecule type" value="Genomic_DNA"/>
</dbReference>
<proteinExistence type="predicted"/>